<dbReference type="EMBL" id="JACJQY010000008">
    <property type="protein sequence ID" value="MBD2316708.1"/>
    <property type="molecule type" value="Genomic_DNA"/>
</dbReference>
<dbReference type="Proteomes" id="UP000618445">
    <property type="component" value="Unassembled WGS sequence"/>
</dbReference>
<comment type="caution">
    <text evidence="1">The sequence shown here is derived from an EMBL/GenBank/DDBJ whole genome shotgun (WGS) entry which is preliminary data.</text>
</comment>
<name>A0ABR8C8V9_9CYAN</name>
<sequence length="288" mass="31953">MTNLAKAETQSLVHQDLSDELLAKIVQSGDLSMLSSSDRLIYYFTYCRQLGLNALSKPFDYIEEKDKDGKIKKISLYPNAIAASQLRDSRNVSTRIVEEKIMLDGEIYSVTVEARMGTRTEQATGKVGIKTDNWGKPLNGDSKAKAMKRAETQARRRATLAIVGLDAIGDEDRKASISDIPMDCWTPELSDKLMTIATAPLWDDKLWSIFTTSAEKCSSPDELDGLIKWVGRKPQPSAEQSEKINQILKSLSDRFKNAHPVKSAQADNAATEYKAEINTAIANGEIDF</sequence>
<organism evidence="1 2">
    <name type="scientific">Phormidium tenue FACHB-1050</name>
    <dbReference type="NCBI Taxonomy" id="2692857"/>
    <lineage>
        <taxon>Bacteria</taxon>
        <taxon>Bacillati</taxon>
        <taxon>Cyanobacteriota</taxon>
        <taxon>Cyanophyceae</taxon>
        <taxon>Oscillatoriophycideae</taxon>
        <taxon>Oscillatoriales</taxon>
        <taxon>Oscillatoriaceae</taxon>
        <taxon>Phormidium</taxon>
    </lineage>
</organism>
<reference evidence="1 2" key="1">
    <citation type="journal article" date="2020" name="ISME J.">
        <title>Comparative genomics reveals insights into cyanobacterial evolution and habitat adaptation.</title>
        <authorList>
            <person name="Chen M.Y."/>
            <person name="Teng W.K."/>
            <person name="Zhao L."/>
            <person name="Hu C.X."/>
            <person name="Zhou Y.K."/>
            <person name="Han B.P."/>
            <person name="Song L.R."/>
            <person name="Shu W.S."/>
        </authorList>
    </citation>
    <scope>NUCLEOTIDE SEQUENCE [LARGE SCALE GENOMIC DNA]</scope>
    <source>
        <strain evidence="1 2">FACHB-1050</strain>
    </source>
</reference>
<evidence type="ECO:0008006" key="3">
    <source>
        <dbReference type="Google" id="ProtNLM"/>
    </source>
</evidence>
<protein>
    <recommendedName>
        <fullName evidence="3">Phage recombination protein Bet</fullName>
    </recommendedName>
</protein>
<proteinExistence type="predicted"/>
<dbReference type="RefSeq" id="WP_190577594.1">
    <property type="nucleotide sequence ID" value="NZ_CAWPQU010000078.1"/>
</dbReference>
<evidence type="ECO:0000313" key="2">
    <source>
        <dbReference type="Proteomes" id="UP000618445"/>
    </source>
</evidence>
<accession>A0ABR8C8V9</accession>
<keyword evidence="2" id="KW-1185">Reference proteome</keyword>
<evidence type="ECO:0000313" key="1">
    <source>
        <dbReference type="EMBL" id="MBD2316708.1"/>
    </source>
</evidence>
<gene>
    <name evidence="1" type="ORF">H6G05_07590</name>
</gene>